<organism evidence="1 2">
    <name type="scientific">Erythrobacter aureus</name>
    <dbReference type="NCBI Taxonomy" id="2182384"/>
    <lineage>
        <taxon>Bacteria</taxon>
        <taxon>Pseudomonadati</taxon>
        <taxon>Pseudomonadota</taxon>
        <taxon>Alphaproteobacteria</taxon>
        <taxon>Sphingomonadales</taxon>
        <taxon>Erythrobacteraceae</taxon>
        <taxon>Erythrobacter/Porphyrobacter group</taxon>
        <taxon>Erythrobacter</taxon>
    </lineage>
</organism>
<dbReference type="KEGG" id="err:DVR09_14385"/>
<gene>
    <name evidence="1" type="ORF">DVR09_14385</name>
</gene>
<dbReference type="AlphaFoldDB" id="A0A345YHD8"/>
<accession>A0A345YHD8</accession>
<dbReference type="OrthoDB" id="7432442at2"/>
<reference evidence="2" key="1">
    <citation type="submission" date="2018-07" db="EMBL/GenBank/DDBJ databases">
        <title>Genome sequence of Erythrobacter strain YH-07, an antagonistic bacterium isolated from Yellow Sea.</title>
        <authorList>
            <person name="Tang T."/>
            <person name="Liu Q."/>
            <person name="Sun X."/>
        </authorList>
    </citation>
    <scope>NUCLEOTIDE SEQUENCE [LARGE SCALE GENOMIC DNA]</scope>
    <source>
        <strain evidence="2">YH-07</strain>
    </source>
</reference>
<proteinExistence type="predicted"/>
<keyword evidence="2" id="KW-1185">Reference proteome</keyword>
<evidence type="ECO:0000313" key="2">
    <source>
        <dbReference type="Proteomes" id="UP000254508"/>
    </source>
</evidence>
<dbReference type="EMBL" id="CP031357">
    <property type="protein sequence ID" value="AXK43340.1"/>
    <property type="molecule type" value="Genomic_DNA"/>
</dbReference>
<sequence>MDDEGATFSRTRRPAKPLDRTRLEELAVAYVARFATSAGKLKTYLNRKLRERGFAQGEDPDVDGLIERFVARGYVDDEAYGRAKAADLTARGYGARRVEANLRAAGIADDVRGSLAPGEAEKRQAALVLARKRGFGPFARPRDLGPDERHKLKEKRLAAMLRAGHDFEHARRVIEARTMEELEEWVAQARDEEE</sequence>
<evidence type="ECO:0000313" key="1">
    <source>
        <dbReference type="EMBL" id="AXK43340.1"/>
    </source>
</evidence>
<dbReference type="Proteomes" id="UP000254508">
    <property type="component" value="Chromosome"/>
</dbReference>
<protein>
    <submittedName>
        <fullName evidence="1">RecX family transcriptional regulator</fullName>
    </submittedName>
</protein>
<dbReference type="RefSeq" id="WP_115417655.1">
    <property type="nucleotide sequence ID" value="NZ_CP031357.1"/>
</dbReference>
<name>A0A345YHD8_9SPHN</name>